<keyword evidence="2" id="KW-1185">Reference proteome</keyword>
<accession>A0ABS7BVD3</accession>
<organism evidence="1 2">
    <name type="scientific">Paenibacillus sepulcri</name>
    <dbReference type="NCBI Taxonomy" id="359917"/>
    <lineage>
        <taxon>Bacteria</taxon>
        <taxon>Bacillati</taxon>
        <taxon>Bacillota</taxon>
        <taxon>Bacilli</taxon>
        <taxon>Bacillales</taxon>
        <taxon>Paenibacillaceae</taxon>
        <taxon>Paenibacillus</taxon>
    </lineage>
</organism>
<reference evidence="1 2" key="1">
    <citation type="submission" date="2021-07" db="EMBL/GenBank/DDBJ databases">
        <title>Paenibacillus radiodurans sp. nov., isolated from the southeastern edge of Tengger Desert.</title>
        <authorList>
            <person name="Zhang G."/>
        </authorList>
    </citation>
    <scope>NUCLEOTIDE SEQUENCE [LARGE SCALE GENOMIC DNA]</scope>
    <source>
        <strain evidence="1 2">CCM 7311</strain>
    </source>
</reference>
<proteinExistence type="predicted"/>
<protein>
    <submittedName>
        <fullName evidence="1">Uncharacterized protein</fullName>
    </submittedName>
</protein>
<name>A0ABS7BVD3_9BACL</name>
<sequence length="68" mass="7606">MKNDGIIGIMPIFAFSLFEPEYACQNPFPISLCDSVEVESAFTHNLEFIGPFCRFITAARFNLGSIVK</sequence>
<gene>
    <name evidence="1" type="ORF">K0U00_00955</name>
</gene>
<evidence type="ECO:0000313" key="2">
    <source>
        <dbReference type="Proteomes" id="UP001519887"/>
    </source>
</evidence>
<dbReference type="Proteomes" id="UP001519887">
    <property type="component" value="Unassembled WGS sequence"/>
</dbReference>
<evidence type="ECO:0000313" key="1">
    <source>
        <dbReference type="EMBL" id="MBW7452609.1"/>
    </source>
</evidence>
<dbReference type="EMBL" id="JAHZIK010000008">
    <property type="protein sequence ID" value="MBW7452609.1"/>
    <property type="molecule type" value="Genomic_DNA"/>
</dbReference>
<dbReference type="RefSeq" id="WP_210046593.1">
    <property type="nucleotide sequence ID" value="NZ_JBHLVU010000026.1"/>
</dbReference>
<comment type="caution">
    <text evidence="1">The sequence shown here is derived from an EMBL/GenBank/DDBJ whole genome shotgun (WGS) entry which is preliminary data.</text>
</comment>